<keyword evidence="2" id="KW-1185">Reference proteome</keyword>
<name>M2LXA4_BAUPA</name>
<dbReference type="RefSeq" id="XP_007674235.1">
    <property type="nucleotide sequence ID" value="XM_007676045.1"/>
</dbReference>
<dbReference type="AlphaFoldDB" id="M2LXA4"/>
<protein>
    <submittedName>
        <fullName evidence="1">Uncharacterized protein</fullName>
    </submittedName>
</protein>
<evidence type="ECO:0000313" key="1">
    <source>
        <dbReference type="EMBL" id="EMC99327.1"/>
    </source>
</evidence>
<gene>
    <name evidence="1" type="ORF">BAUCODRAFT_399235</name>
</gene>
<accession>M2LXA4</accession>
<dbReference type="HOGENOM" id="CLU_2209533_0_0_1"/>
<proteinExistence type="predicted"/>
<reference evidence="1 2" key="1">
    <citation type="journal article" date="2012" name="PLoS Pathog.">
        <title>Diverse lifestyles and strategies of plant pathogenesis encoded in the genomes of eighteen Dothideomycetes fungi.</title>
        <authorList>
            <person name="Ohm R.A."/>
            <person name="Feau N."/>
            <person name="Henrissat B."/>
            <person name="Schoch C.L."/>
            <person name="Horwitz B.A."/>
            <person name="Barry K.W."/>
            <person name="Condon B.J."/>
            <person name="Copeland A.C."/>
            <person name="Dhillon B."/>
            <person name="Glaser F."/>
            <person name="Hesse C.N."/>
            <person name="Kosti I."/>
            <person name="LaButti K."/>
            <person name="Lindquist E.A."/>
            <person name="Lucas S."/>
            <person name="Salamov A.A."/>
            <person name="Bradshaw R.E."/>
            <person name="Ciuffetti L."/>
            <person name="Hamelin R.C."/>
            <person name="Kema G.H.J."/>
            <person name="Lawrence C."/>
            <person name="Scott J.A."/>
            <person name="Spatafora J.W."/>
            <person name="Turgeon B.G."/>
            <person name="de Wit P.J.G.M."/>
            <person name="Zhong S."/>
            <person name="Goodwin S.B."/>
            <person name="Grigoriev I.V."/>
        </authorList>
    </citation>
    <scope>NUCLEOTIDE SEQUENCE [LARGE SCALE GENOMIC DNA]</scope>
    <source>
        <strain evidence="1 2">UAMH 10762</strain>
    </source>
</reference>
<organism evidence="1 2">
    <name type="scientific">Baudoinia panamericana (strain UAMH 10762)</name>
    <name type="common">Angels' share fungus</name>
    <name type="synonym">Baudoinia compniacensis (strain UAMH 10762)</name>
    <dbReference type="NCBI Taxonomy" id="717646"/>
    <lineage>
        <taxon>Eukaryota</taxon>
        <taxon>Fungi</taxon>
        <taxon>Dikarya</taxon>
        <taxon>Ascomycota</taxon>
        <taxon>Pezizomycotina</taxon>
        <taxon>Dothideomycetes</taxon>
        <taxon>Dothideomycetidae</taxon>
        <taxon>Mycosphaerellales</taxon>
        <taxon>Teratosphaeriaceae</taxon>
        <taxon>Baudoinia</taxon>
    </lineage>
</organism>
<sequence>MSGWARMKKILILPRRPKCFGHSAGSKLRAGRLFGSRSTGASGAQAMKGNEVANMPRCALRLRELARLRSWYNMAQMCGHSRLQSNMIIHIDPIDSKHAWWKTALQQ</sequence>
<evidence type="ECO:0000313" key="2">
    <source>
        <dbReference type="Proteomes" id="UP000011761"/>
    </source>
</evidence>
<dbReference type="Proteomes" id="UP000011761">
    <property type="component" value="Unassembled WGS sequence"/>
</dbReference>
<dbReference type="GeneID" id="19113925"/>
<dbReference type="KEGG" id="bcom:BAUCODRAFT_399235"/>
<dbReference type="EMBL" id="KB445552">
    <property type="protein sequence ID" value="EMC99327.1"/>
    <property type="molecule type" value="Genomic_DNA"/>
</dbReference>